<accession>A0A2H0X7M9</accession>
<sequence length="168" mass="19113">MERNNSYEAFNSFGSERRQYKVVDMPVALKEKFADQPEVLEDIQDRYNAAAAYVNVFNSSYSVEAYIIVGSCAAGEGLRPGKAVQKPQSFVDLKRNFPSDVDILICIENDFYGNAQRQADANSRNLMLPLGYFVHAQVYDRDGLENMLESYGGNEWFRGLKELKDKLK</sequence>
<protein>
    <submittedName>
        <fullName evidence="1">Uncharacterized protein</fullName>
    </submittedName>
</protein>
<dbReference type="AlphaFoldDB" id="A0A2H0X7M9"/>
<organism evidence="1 2">
    <name type="scientific">candidate division WWE3 bacterium CG08_land_8_20_14_0_20_43_13</name>
    <dbReference type="NCBI Taxonomy" id="1975087"/>
    <lineage>
        <taxon>Bacteria</taxon>
        <taxon>Katanobacteria</taxon>
    </lineage>
</organism>
<comment type="caution">
    <text evidence="1">The sequence shown here is derived from an EMBL/GenBank/DDBJ whole genome shotgun (WGS) entry which is preliminary data.</text>
</comment>
<gene>
    <name evidence="1" type="ORF">COT52_01305</name>
</gene>
<reference evidence="2" key="1">
    <citation type="submission" date="2017-09" db="EMBL/GenBank/DDBJ databases">
        <title>Depth-based differentiation of microbial function through sediment-hosted aquifers and enrichment of novel symbionts in the deep terrestrial subsurface.</title>
        <authorList>
            <person name="Probst A.J."/>
            <person name="Ladd B."/>
            <person name="Jarett J.K."/>
            <person name="Geller-Mcgrath D.E."/>
            <person name="Sieber C.M.K."/>
            <person name="Emerson J.B."/>
            <person name="Anantharaman K."/>
            <person name="Thomas B.C."/>
            <person name="Malmstrom R."/>
            <person name="Stieglmeier M."/>
            <person name="Klingl A."/>
            <person name="Woyke T."/>
            <person name="Ryan C.M."/>
            <person name="Banfield J.F."/>
        </authorList>
    </citation>
    <scope>NUCLEOTIDE SEQUENCE [LARGE SCALE GENOMIC DNA]</scope>
</reference>
<evidence type="ECO:0000313" key="2">
    <source>
        <dbReference type="Proteomes" id="UP000231414"/>
    </source>
</evidence>
<proteinExistence type="predicted"/>
<evidence type="ECO:0000313" key="1">
    <source>
        <dbReference type="EMBL" id="PIS20912.1"/>
    </source>
</evidence>
<dbReference type="Proteomes" id="UP000231414">
    <property type="component" value="Unassembled WGS sequence"/>
</dbReference>
<dbReference type="EMBL" id="PEYW01000017">
    <property type="protein sequence ID" value="PIS20912.1"/>
    <property type="molecule type" value="Genomic_DNA"/>
</dbReference>
<name>A0A2H0X7M9_UNCKA</name>